<dbReference type="PROSITE" id="PS50109">
    <property type="entry name" value="HIS_KIN"/>
    <property type="match status" value="1"/>
</dbReference>
<dbReference type="Pfam" id="PF02518">
    <property type="entry name" value="HATPase_c"/>
    <property type="match status" value="1"/>
</dbReference>
<organism evidence="10 11">
    <name type="scientific">Metabacillus lacus</name>
    <dbReference type="NCBI Taxonomy" id="1983721"/>
    <lineage>
        <taxon>Bacteria</taxon>
        <taxon>Bacillati</taxon>
        <taxon>Bacillota</taxon>
        <taxon>Bacilli</taxon>
        <taxon>Bacillales</taxon>
        <taxon>Bacillaceae</taxon>
        <taxon>Metabacillus</taxon>
    </lineage>
</organism>
<dbReference type="GO" id="GO:0000155">
    <property type="term" value="F:phosphorelay sensor kinase activity"/>
    <property type="evidence" value="ECO:0007669"/>
    <property type="project" value="InterPro"/>
</dbReference>
<dbReference type="InterPro" id="IPR005467">
    <property type="entry name" value="His_kinase_dom"/>
</dbReference>
<evidence type="ECO:0000256" key="3">
    <source>
        <dbReference type="ARBA" id="ARBA00022553"/>
    </source>
</evidence>
<dbReference type="InterPro" id="IPR003661">
    <property type="entry name" value="HisK_dim/P_dom"/>
</dbReference>
<dbReference type="AlphaFoldDB" id="A0A7X2IXM7"/>
<dbReference type="Gene3D" id="3.30.565.10">
    <property type="entry name" value="Histidine kinase-like ATPase, C-terminal domain"/>
    <property type="match status" value="1"/>
</dbReference>
<dbReference type="Proteomes" id="UP000448867">
    <property type="component" value="Unassembled WGS sequence"/>
</dbReference>
<keyword evidence="6" id="KW-0418">Kinase</keyword>
<keyword evidence="8" id="KW-0902">Two-component regulatory system</keyword>
<keyword evidence="3" id="KW-0597">Phosphoprotein</keyword>
<keyword evidence="11" id="KW-1185">Reference proteome</keyword>
<evidence type="ECO:0000256" key="6">
    <source>
        <dbReference type="ARBA" id="ARBA00022777"/>
    </source>
</evidence>
<keyword evidence="4" id="KW-0808">Transferase</keyword>
<dbReference type="OrthoDB" id="9815750at2"/>
<dbReference type="PRINTS" id="PR00344">
    <property type="entry name" value="BCTRLSENSOR"/>
</dbReference>
<dbReference type="SUPFAM" id="SSF55874">
    <property type="entry name" value="ATPase domain of HSP90 chaperone/DNA topoisomerase II/histidine kinase"/>
    <property type="match status" value="1"/>
</dbReference>
<dbReference type="SUPFAM" id="SSF47384">
    <property type="entry name" value="Homodimeric domain of signal transducing histidine kinase"/>
    <property type="match status" value="1"/>
</dbReference>
<name>A0A7X2IXM7_9BACI</name>
<dbReference type="Gene3D" id="1.10.287.130">
    <property type="match status" value="1"/>
</dbReference>
<evidence type="ECO:0000313" key="10">
    <source>
        <dbReference type="EMBL" id="MRX71546.1"/>
    </source>
</evidence>
<dbReference type="GO" id="GO:0005524">
    <property type="term" value="F:ATP binding"/>
    <property type="evidence" value="ECO:0007669"/>
    <property type="project" value="UniProtKB-KW"/>
</dbReference>
<comment type="catalytic activity">
    <reaction evidence="1">
        <text>ATP + protein L-histidine = ADP + protein N-phospho-L-histidine.</text>
        <dbReference type="EC" id="2.7.13.3"/>
    </reaction>
</comment>
<evidence type="ECO:0000256" key="5">
    <source>
        <dbReference type="ARBA" id="ARBA00022741"/>
    </source>
</evidence>
<dbReference type="CDD" id="cd00082">
    <property type="entry name" value="HisKA"/>
    <property type="match status" value="1"/>
</dbReference>
<dbReference type="InterPro" id="IPR004358">
    <property type="entry name" value="Sig_transdc_His_kin-like_C"/>
</dbReference>
<proteinExistence type="predicted"/>
<dbReference type="InterPro" id="IPR003594">
    <property type="entry name" value="HATPase_dom"/>
</dbReference>
<evidence type="ECO:0000313" key="11">
    <source>
        <dbReference type="Proteomes" id="UP000448867"/>
    </source>
</evidence>
<dbReference type="PANTHER" id="PTHR43065:SF46">
    <property type="entry name" value="C4-DICARBOXYLATE TRANSPORT SENSOR PROTEIN DCTB"/>
    <property type="match status" value="1"/>
</dbReference>
<dbReference type="PANTHER" id="PTHR43065">
    <property type="entry name" value="SENSOR HISTIDINE KINASE"/>
    <property type="match status" value="1"/>
</dbReference>
<keyword evidence="5" id="KW-0547">Nucleotide-binding</keyword>
<gene>
    <name evidence="10" type="ORF">GJU40_05070</name>
</gene>
<dbReference type="SMART" id="SM00387">
    <property type="entry name" value="HATPase_c"/>
    <property type="match status" value="1"/>
</dbReference>
<protein>
    <recommendedName>
        <fullName evidence="2">histidine kinase</fullName>
        <ecNumber evidence="2">2.7.13.3</ecNumber>
    </recommendedName>
</protein>
<evidence type="ECO:0000256" key="2">
    <source>
        <dbReference type="ARBA" id="ARBA00012438"/>
    </source>
</evidence>
<keyword evidence="7" id="KW-0067">ATP-binding</keyword>
<accession>A0A7X2IXM7</accession>
<dbReference type="InterPro" id="IPR036890">
    <property type="entry name" value="HATPase_C_sf"/>
</dbReference>
<dbReference type="RefSeq" id="WP_154306675.1">
    <property type="nucleotide sequence ID" value="NZ_WKKI01000005.1"/>
</dbReference>
<dbReference type="InterPro" id="IPR036097">
    <property type="entry name" value="HisK_dim/P_sf"/>
</dbReference>
<feature type="domain" description="Histidine kinase" evidence="9">
    <location>
        <begin position="159"/>
        <end position="371"/>
    </location>
</feature>
<comment type="caution">
    <text evidence="10">The sequence shown here is derived from an EMBL/GenBank/DDBJ whole genome shotgun (WGS) entry which is preliminary data.</text>
</comment>
<dbReference type="EMBL" id="WKKI01000005">
    <property type="protein sequence ID" value="MRX71546.1"/>
    <property type="molecule type" value="Genomic_DNA"/>
</dbReference>
<evidence type="ECO:0000256" key="4">
    <source>
        <dbReference type="ARBA" id="ARBA00022679"/>
    </source>
</evidence>
<dbReference type="EC" id="2.7.13.3" evidence="2"/>
<evidence type="ECO:0000256" key="7">
    <source>
        <dbReference type="ARBA" id="ARBA00022840"/>
    </source>
</evidence>
<evidence type="ECO:0000256" key="1">
    <source>
        <dbReference type="ARBA" id="ARBA00000085"/>
    </source>
</evidence>
<evidence type="ECO:0000259" key="9">
    <source>
        <dbReference type="PROSITE" id="PS50109"/>
    </source>
</evidence>
<dbReference type="SMART" id="SM00388">
    <property type="entry name" value="HisKA"/>
    <property type="match status" value="1"/>
</dbReference>
<sequence length="373" mass="42200">MEMLSISNKYEKIPFPYFLVDKKLDIIAVSKNTLQDFDEVKNFLDIVSIGSKKKAAKFILETPSITKIELNLKTKTNPLSLFDVHIQYDSKEYIHIFCVNKEEVSDHIKEALKNFEQDLINENIFLMEKREELEISLNEMKELIIKQDHLLTVEKVAESISHEIRKPLTSVRGLLQMLKPHLVEMDAPVHYTNLALEELDRANDIIYEFLNTSKPKFSSREEVLVSKVLKDSVMICQSDSILANCSIEYLQNVSDQIVSIDIKQIKQVLLNIIKNAIEAIQESGKPELGSIVISSEEKNGSIVISIADNGIGMSDHTKEKLFSVFFTTKNRGTGIGLAVCNEIVSSHQGTIEFSSTQGLGSTFYIKLPVVQNM</sequence>
<evidence type="ECO:0000256" key="8">
    <source>
        <dbReference type="ARBA" id="ARBA00023012"/>
    </source>
</evidence>
<reference evidence="10 11" key="1">
    <citation type="submission" date="2019-11" db="EMBL/GenBank/DDBJ databases">
        <title>Bacillus lacus genome.</title>
        <authorList>
            <person name="Allen C.J."/>
            <person name="Newman J.D."/>
        </authorList>
    </citation>
    <scope>NUCLEOTIDE SEQUENCE [LARGE SCALE GENOMIC DNA]</scope>
    <source>
        <strain evidence="10 11">KCTC 33946</strain>
    </source>
</reference>
<dbReference type="Pfam" id="PF00512">
    <property type="entry name" value="HisKA"/>
    <property type="match status" value="1"/>
</dbReference>